<name>A0A2J8UU90_PONAB</name>
<accession>A0A2J8UU90</accession>
<dbReference type="AlphaFoldDB" id="A0A2J8UU90"/>
<comment type="caution">
    <text evidence="1">The sequence shown here is derived from an EMBL/GenBank/DDBJ whole genome shotgun (WGS) entry which is preliminary data.</text>
</comment>
<sequence>MAFNFGAPSGTSGTAAATAAPAGFGGLETANSTASGFNFGGFGLTANPAVNFNIGNFGVSTTSATPFNFGNSLASAEIHSCCVEVGLEDLGQHLQLQVLHSAFLPPLTQALLDSSVVLRTKVLDLVLVLAQQQELVLV</sequence>
<dbReference type="EMBL" id="NDHI03003443">
    <property type="protein sequence ID" value="PNJ48827.1"/>
    <property type="molecule type" value="Genomic_DNA"/>
</dbReference>
<protein>
    <submittedName>
        <fullName evidence="1">NUP54 isoform 4</fullName>
    </submittedName>
</protein>
<organism evidence="1">
    <name type="scientific">Pongo abelii</name>
    <name type="common">Sumatran orangutan</name>
    <name type="synonym">Pongo pygmaeus abelii</name>
    <dbReference type="NCBI Taxonomy" id="9601"/>
    <lineage>
        <taxon>Eukaryota</taxon>
        <taxon>Metazoa</taxon>
        <taxon>Chordata</taxon>
        <taxon>Craniata</taxon>
        <taxon>Vertebrata</taxon>
        <taxon>Euteleostomi</taxon>
        <taxon>Mammalia</taxon>
        <taxon>Eutheria</taxon>
        <taxon>Euarchontoglires</taxon>
        <taxon>Primates</taxon>
        <taxon>Haplorrhini</taxon>
        <taxon>Catarrhini</taxon>
        <taxon>Hominidae</taxon>
        <taxon>Pongo</taxon>
    </lineage>
</organism>
<reference evidence="1" key="1">
    <citation type="submission" date="2017-12" db="EMBL/GenBank/DDBJ databases">
        <title>High-resolution comparative analysis of great ape genomes.</title>
        <authorList>
            <person name="Pollen A."/>
            <person name="Hastie A."/>
            <person name="Hormozdiari F."/>
            <person name="Dougherty M."/>
            <person name="Liu R."/>
            <person name="Chaisson M."/>
            <person name="Hoppe E."/>
            <person name="Hill C."/>
            <person name="Pang A."/>
            <person name="Hillier L."/>
            <person name="Baker C."/>
            <person name="Armstrong J."/>
            <person name="Shendure J."/>
            <person name="Paten B."/>
            <person name="Wilson R."/>
            <person name="Chao H."/>
            <person name="Schneider V."/>
            <person name="Ventura M."/>
            <person name="Kronenberg Z."/>
            <person name="Murali S."/>
            <person name="Gordon D."/>
            <person name="Cantsilieris S."/>
            <person name="Munson K."/>
            <person name="Nelson B."/>
            <person name="Raja A."/>
            <person name="Underwood J."/>
            <person name="Diekhans M."/>
            <person name="Fiddes I."/>
            <person name="Haussler D."/>
            <person name="Eichler E."/>
        </authorList>
    </citation>
    <scope>NUCLEOTIDE SEQUENCE [LARGE SCALE GENOMIC DNA]</scope>
    <source>
        <strain evidence="1">Susie</strain>
    </source>
</reference>
<gene>
    <name evidence="1" type="ORF">CR201_G0024885</name>
</gene>
<proteinExistence type="predicted"/>
<evidence type="ECO:0000313" key="1">
    <source>
        <dbReference type="EMBL" id="PNJ48827.1"/>
    </source>
</evidence>